<accession>A0AC34F2U5</accession>
<evidence type="ECO:0000313" key="1">
    <source>
        <dbReference type="Proteomes" id="UP000887579"/>
    </source>
</evidence>
<evidence type="ECO:0000313" key="2">
    <source>
        <dbReference type="WBParaSite" id="ES5_v2.g11325.t1"/>
    </source>
</evidence>
<dbReference type="Proteomes" id="UP000887579">
    <property type="component" value="Unplaced"/>
</dbReference>
<sequence length="151" mass="16896">MCDRFKVPCITASTVAPLSHSRFVTSIAPKDDLVGKAAAALIQNLGWNSFLLTYQDSQAIPEIANLLSIWHNQRGTRTILKVLQLPPDPTHYEAFLKYVREKLKQTNIVVHTRDVGTIHSILSAASLLNMTESRYSFMFTNPVSTLINKIV</sequence>
<dbReference type="WBParaSite" id="ES5_v2.g11325.t1">
    <property type="protein sequence ID" value="ES5_v2.g11325.t1"/>
    <property type="gene ID" value="ES5_v2.g11325"/>
</dbReference>
<protein>
    <submittedName>
        <fullName evidence="2">Receptor ligand binding region domain-containing protein</fullName>
    </submittedName>
</protein>
<organism evidence="1 2">
    <name type="scientific">Panagrolaimus sp. ES5</name>
    <dbReference type="NCBI Taxonomy" id="591445"/>
    <lineage>
        <taxon>Eukaryota</taxon>
        <taxon>Metazoa</taxon>
        <taxon>Ecdysozoa</taxon>
        <taxon>Nematoda</taxon>
        <taxon>Chromadorea</taxon>
        <taxon>Rhabditida</taxon>
        <taxon>Tylenchina</taxon>
        <taxon>Panagrolaimomorpha</taxon>
        <taxon>Panagrolaimoidea</taxon>
        <taxon>Panagrolaimidae</taxon>
        <taxon>Panagrolaimus</taxon>
    </lineage>
</organism>
<proteinExistence type="predicted"/>
<name>A0AC34F2U5_9BILA</name>
<reference evidence="2" key="1">
    <citation type="submission" date="2022-11" db="UniProtKB">
        <authorList>
            <consortium name="WormBaseParasite"/>
        </authorList>
    </citation>
    <scope>IDENTIFICATION</scope>
</reference>